<comment type="domain">
    <text evidence="6">Has an N-terminal Jag-N domain and 2 RNA-binding domains (KH and R3H).</text>
</comment>
<dbReference type="InterPro" id="IPR015946">
    <property type="entry name" value="KH_dom-like_a/b"/>
</dbReference>
<evidence type="ECO:0000256" key="1">
    <source>
        <dbReference type="ARBA" id="ARBA00022490"/>
    </source>
</evidence>
<dbReference type="CDD" id="cd02414">
    <property type="entry name" value="KH-II_Jag"/>
    <property type="match status" value="1"/>
</dbReference>
<dbReference type="GO" id="GO:0008360">
    <property type="term" value="P:regulation of cell shape"/>
    <property type="evidence" value="ECO:0007669"/>
    <property type="project" value="UniProtKB-KW"/>
</dbReference>
<dbReference type="InterPro" id="IPR001374">
    <property type="entry name" value="R3H_dom"/>
</dbReference>
<dbReference type="InterPro" id="IPR039247">
    <property type="entry name" value="KhpB"/>
</dbReference>
<proteinExistence type="inferred from homology"/>
<protein>
    <recommendedName>
        <fullName evidence="6">RNA-binding protein KhpB</fullName>
    </recommendedName>
    <alternativeName>
        <fullName evidence="6">RNA-binding protein EloR</fullName>
    </alternativeName>
</protein>
<reference evidence="8" key="2">
    <citation type="submission" date="2020-09" db="EMBL/GenBank/DDBJ databases">
        <authorList>
            <person name="Sun Q."/>
            <person name="Zhou Y."/>
        </authorList>
    </citation>
    <scope>NUCLEOTIDE SEQUENCE</scope>
    <source>
        <strain evidence="8">CGMCC 1.15533</strain>
    </source>
</reference>
<gene>
    <name evidence="8" type="primary">jag</name>
    <name evidence="6" type="synonym">eloR</name>
    <name evidence="6" type="synonym">khpB</name>
    <name evidence="8" type="ORF">GCM10011510_15760</name>
</gene>
<dbReference type="InterPro" id="IPR036867">
    <property type="entry name" value="R3H_dom_sf"/>
</dbReference>
<dbReference type="Gene3D" id="3.30.300.20">
    <property type="match status" value="1"/>
</dbReference>
<comment type="similarity">
    <text evidence="6">Belongs to the KhpB RNA-binding protein family.</text>
</comment>
<dbReference type="GO" id="GO:0009252">
    <property type="term" value="P:peptidoglycan biosynthetic process"/>
    <property type="evidence" value="ECO:0007669"/>
    <property type="project" value="UniProtKB-UniRule"/>
</dbReference>
<organism evidence="8 9">
    <name type="scientific">Streptococcus himalayensis</name>
    <dbReference type="NCBI Taxonomy" id="1888195"/>
    <lineage>
        <taxon>Bacteria</taxon>
        <taxon>Bacillati</taxon>
        <taxon>Bacillota</taxon>
        <taxon>Bacilli</taxon>
        <taxon>Lactobacillales</taxon>
        <taxon>Streptococcaceae</taxon>
        <taxon>Streptococcus</taxon>
    </lineage>
</organism>
<dbReference type="RefSeq" id="WP_068990501.1">
    <property type="nucleotide sequence ID" value="NZ_BMJN01000031.1"/>
</dbReference>
<dbReference type="SMART" id="SM01245">
    <property type="entry name" value="Jag_N"/>
    <property type="match status" value="1"/>
</dbReference>
<dbReference type="InterPro" id="IPR038008">
    <property type="entry name" value="Jag_KH"/>
</dbReference>
<evidence type="ECO:0000256" key="6">
    <source>
        <dbReference type="HAMAP-Rule" id="MF_00867"/>
    </source>
</evidence>
<evidence type="ECO:0000256" key="3">
    <source>
        <dbReference type="ARBA" id="ARBA00022960"/>
    </source>
</evidence>
<comment type="caution">
    <text evidence="8">The sequence shown here is derived from an EMBL/GenBank/DDBJ whole genome shotgun (WGS) entry which is preliminary data.</text>
</comment>
<reference evidence="8" key="1">
    <citation type="journal article" date="2014" name="Int. J. Syst. Evol. Microbiol.">
        <title>Complete genome sequence of Corynebacterium casei LMG S-19264T (=DSM 44701T), isolated from a smear-ripened cheese.</title>
        <authorList>
            <consortium name="US DOE Joint Genome Institute (JGI-PGF)"/>
            <person name="Walter F."/>
            <person name="Albersmeier A."/>
            <person name="Kalinowski J."/>
            <person name="Ruckert C."/>
        </authorList>
    </citation>
    <scope>NUCLEOTIDE SEQUENCE</scope>
    <source>
        <strain evidence="8">CGMCC 1.15533</strain>
    </source>
</reference>
<keyword evidence="1 6" id="KW-0963">Cytoplasm</keyword>
<dbReference type="CDD" id="cd02644">
    <property type="entry name" value="R3H_jag"/>
    <property type="match status" value="1"/>
</dbReference>
<dbReference type="HAMAP" id="MF_00867">
    <property type="entry name" value="KhpB"/>
    <property type="match status" value="1"/>
</dbReference>
<dbReference type="NCBIfam" id="NF041568">
    <property type="entry name" value="Jag_EloR"/>
    <property type="match status" value="1"/>
</dbReference>
<dbReference type="SUPFAM" id="SSF82708">
    <property type="entry name" value="R3H domain"/>
    <property type="match status" value="1"/>
</dbReference>
<dbReference type="Pfam" id="PF01424">
    <property type="entry name" value="R3H"/>
    <property type="match status" value="1"/>
</dbReference>
<keyword evidence="9" id="KW-1185">Reference proteome</keyword>
<evidence type="ECO:0000259" key="7">
    <source>
        <dbReference type="PROSITE" id="PS51061"/>
    </source>
</evidence>
<accession>A0A917A921</accession>
<keyword evidence="3 6" id="KW-0133">Cell shape</keyword>
<comment type="function">
    <text evidence="6">A probable RNA chaperone. Forms a complex with KhpA which binds to cellular RNA and controls its expression. Plays a role in peptidoglycan (PG) homeostasis and cell length regulation.</text>
</comment>
<dbReference type="OrthoDB" id="9794483at2"/>
<feature type="domain" description="R3H" evidence="7">
    <location>
        <begin position="268"/>
        <end position="334"/>
    </location>
</feature>
<dbReference type="SMART" id="SM00393">
    <property type="entry name" value="R3H"/>
    <property type="match status" value="1"/>
</dbReference>
<dbReference type="PROSITE" id="PS51061">
    <property type="entry name" value="R3H"/>
    <property type="match status" value="1"/>
</dbReference>
<dbReference type="GO" id="GO:0005737">
    <property type="term" value="C:cytoplasm"/>
    <property type="evidence" value="ECO:0007669"/>
    <property type="project" value="UniProtKB-SubCell"/>
</dbReference>
<keyword evidence="4 6" id="KW-0143">Chaperone</keyword>
<dbReference type="PANTHER" id="PTHR35800:SF1">
    <property type="entry name" value="RNA-BINDING PROTEIN KHPB"/>
    <property type="match status" value="1"/>
</dbReference>
<comment type="subcellular location">
    <subcellularLocation>
        <location evidence="6">Cytoplasm</location>
    </subcellularLocation>
</comment>
<comment type="subunit">
    <text evidence="6">Forms a complex with KhpA.</text>
</comment>
<evidence type="ECO:0000256" key="2">
    <source>
        <dbReference type="ARBA" id="ARBA00022884"/>
    </source>
</evidence>
<dbReference type="Pfam" id="PF14804">
    <property type="entry name" value="Jag_N"/>
    <property type="match status" value="1"/>
</dbReference>
<dbReference type="InterPro" id="IPR034079">
    <property type="entry name" value="R3H_KhpB"/>
</dbReference>
<dbReference type="GO" id="GO:0071555">
    <property type="term" value="P:cell wall organization"/>
    <property type="evidence" value="ECO:0007669"/>
    <property type="project" value="UniProtKB-KW"/>
</dbReference>
<feature type="region of interest" description="Jag_N domain" evidence="6">
    <location>
        <begin position="3"/>
        <end position="53"/>
    </location>
</feature>
<dbReference type="GO" id="GO:0003723">
    <property type="term" value="F:RNA binding"/>
    <property type="evidence" value="ECO:0007669"/>
    <property type="project" value="UniProtKB-UniRule"/>
</dbReference>
<dbReference type="Pfam" id="PF13083">
    <property type="entry name" value="KH_KhpA-B"/>
    <property type="match status" value="1"/>
</dbReference>
<evidence type="ECO:0000256" key="5">
    <source>
        <dbReference type="ARBA" id="ARBA00023316"/>
    </source>
</evidence>
<evidence type="ECO:0000256" key="4">
    <source>
        <dbReference type="ARBA" id="ARBA00023186"/>
    </source>
</evidence>
<keyword evidence="2 6" id="KW-0694">RNA-binding</keyword>
<dbReference type="AlphaFoldDB" id="A0A917A921"/>
<dbReference type="PANTHER" id="PTHR35800">
    <property type="entry name" value="PROTEIN JAG"/>
    <property type="match status" value="1"/>
</dbReference>
<dbReference type="Gene3D" id="3.30.1370.50">
    <property type="entry name" value="R3H-like domain"/>
    <property type="match status" value="1"/>
</dbReference>
<keyword evidence="5 6" id="KW-0961">Cell wall biogenesis/degradation</keyword>
<dbReference type="Gene3D" id="3.30.30.80">
    <property type="entry name" value="probable RNA-binding protein from clostridium symbiosum atcc 14940"/>
    <property type="match status" value="1"/>
</dbReference>
<evidence type="ECO:0000313" key="8">
    <source>
        <dbReference type="EMBL" id="GGE35258.1"/>
    </source>
</evidence>
<dbReference type="InterPro" id="IPR038247">
    <property type="entry name" value="Jag_N_dom_sf"/>
</dbReference>
<evidence type="ECO:0000313" key="9">
    <source>
        <dbReference type="Proteomes" id="UP000660801"/>
    </source>
</evidence>
<dbReference type="EMBL" id="BMJN01000031">
    <property type="protein sequence ID" value="GGE35258.1"/>
    <property type="molecule type" value="Genomic_DNA"/>
</dbReference>
<name>A0A917A921_9STRE</name>
<dbReference type="InterPro" id="IPR032782">
    <property type="entry name" value="KhpB_N"/>
</dbReference>
<dbReference type="Proteomes" id="UP000660801">
    <property type="component" value="Unassembled WGS sequence"/>
</dbReference>
<sequence length="335" mass="38084">MVVFTGASVEEAIQNGLRELDIPRMKAHIKVISREKKGFLGLFGKKDAQVDVEPISEITVVKANQKAVKGVPEEINAQNEPVKSVSEATVDLGRVVEAIKKIEEEGEEISDDVKTEILKHEKEPTTILEETGTMDLFIEKVESRETVNLEDTNVISFERAIEKRKEQSMAEELGIEVEEVPETDIEEVVEKVTAYVQTIVDEMDVEATISSENNRRSINMQIDTNEPGRIIGYHGKVLKALQLLAQNYLYNQYTKSFYISINVNDYVEHRAEVLQSYAQKLADRVLEERRSQQTDPMSNNERKIIHRIVSRIDGVTSYSEGDEPNRYVVVDIDRD</sequence>